<organism evidence="1 2">
    <name type="scientific">Phakopsora pachyrhizi</name>
    <name type="common">Asian soybean rust disease fungus</name>
    <dbReference type="NCBI Taxonomy" id="170000"/>
    <lineage>
        <taxon>Eukaryota</taxon>
        <taxon>Fungi</taxon>
        <taxon>Dikarya</taxon>
        <taxon>Basidiomycota</taxon>
        <taxon>Pucciniomycotina</taxon>
        <taxon>Pucciniomycetes</taxon>
        <taxon>Pucciniales</taxon>
        <taxon>Phakopsoraceae</taxon>
        <taxon>Phakopsora</taxon>
    </lineage>
</organism>
<dbReference type="Proteomes" id="UP001153365">
    <property type="component" value="Unassembled WGS sequence"/>
</dbReference>
<comment type="caution">
    <text evidence="1">The sequence shown here is derived from an EMBL/GenBank/DDBJ whole genome shotgun (WGS) entry which is preliminary data.</text>
</comment>
<name>A0AAV0BCA8_PHAPC</name>
<reference evidence="1" key="1">
    <citation type="submission" date="2022-06" db="EMBL/GenBank/DDBJ databases">
        <authorList>
            <consortium name="SYNGENTA / RWTH Aachen University"/>
        </authorList>
    </citation>
    <scope>NUCLEOTIDE SEQUENCE</scope>
</reference>
<evidence type="ECO:0000313" key="1">
    <source>
        <dbReference type="EMBL" id="CAH7684978.1"/>
    </source>
</evidence>
<accession>A0AAV0BCA8</accession>
<gene>
    <name evidence="1" type="ORF">PPACK8108_LOCUS19432</name>
</gene>
<dbReference type="AlphaFoldDB" id="A0AAV0BCA8"/>
<sequence>MSTMDFGVGVAAVGLRSEYPDVTHSNTVGLGSAGLGKEGKARAGLVLPGAGRARAGLVLPGLGQAWVWLGFSLSLS</sequence>
<dbReference type="EMBL" id="CALTRL010005698">
    <property type="protein sequence ID" value="CAH7684978.1"/>
    <property type="molecule type" value="Genomic_DNA"/>
</dbReference>
<evidence type="ECO:0000313" key="2">
    <source>
        <dbReference type="Proteomes" id="UP001153365"/>
    </source>
</evidence>
<keyword evidence="2" id="KW-1185">Reference proteome</keyword>
<proteinExistence type="predicted"/>
<protein>
    <submittedName>
        <fullName evidence="1">Uncharacterized protein</fullName>
    </submittedName>
</protein>